<dbReference type="STRING" id="1630136.AS592_04880"/>
<dbReference type="EMBL" id="LNKT01000056">
    <property type="protein sequence ID" value="KYJ86022.1"/>
    <property type="molecule type" value="Genomic_DNA"/>
</dbReference>
<proteinExistence type="predicted"/>
<comment type="caution">
    <text evidence="1">The sequence shown here is derived from an EMBL/GenBank/DDBJ whole genome shotgun (WGS) entry which is preliminary data.</text>
</comment>
<dbReference type="Proteomes" id="UP000075359">
    <property type="component" value="Unassembled WGS sequence"/>
</dbReference>
<gene>
    <name evidence="1" type="ORF">AS592_04880</name>
</gene>
<dbReference type="OrthoDB" id="5339771at2"/>
<keyword evidence="2" id="KW-1185">Reference proteome</keyword>
<protein>
    <recommendedName>
        <fullName evidence="3">Cytochrome c domain-containing protein</fullName>
    </recommendedName>
</protein>
<reference evidence="1 2" key="1">
    <citation type="submission" date="2015-11" db="EMBL/GenBank/DDBJ databases">
        <title>Draft genome of Sulfurovum riftiae 1812E, a member of the Epsilonproteobacteria isolated from the tube of the deep-sea hydrothermal vent tubewom Riftia pachyptila.</title>
        <authorList>
            <person name="Vetriani C."/>
            <person name="Giovannelli D."/>
        </authorList>
    </citation>
    <scope>NUCLEOTIDE SEQUENCE [LARGE SCALE GENOMIC DNA]</scope>
    <source>
        <strain evidence="1 2">1812E</strain>
    </source>
</reference>
<name>A0A151CEQ7_9BACT</name>
<organism evidence="1 2">
    <name type="scientific">Sulfurovum riftiae</name>
    <dbReference type="NCBI Taxonomy" id="1630136"/>
    <lineage>
        <taxon>Bacteria</taxon>
        <taxon>Pseudomonadati</taxon>
        <taxon>Campylobacterota</taxon>
        <taxon>Epsilonproteobacteria</taxon>
        <taxon>Campylobacterales</taxon>
        <taxon>Sulfurovaceae</taxon>
        <taxon>Sulfurovum</taxon>
    </lineage>
</organism>
<evidence type="ECO:0008006" key="3">
    <source>
        <dbReference type="Google" id="ProtNLM"/>
    </source>
</evidence>
<evidence type="ECO:0000313" key="2">
    <source>
        <dbReference type="Proteomes" id="UP000075359"/>
    </source>
</evidence>
<evidence type="ECO:0000313" key="1">
    <source>
        <dbReference type="EMBL" id="KYJ86022.1"/>
    </source>
</evidence>
<accession>A0A151CEQ7</accession>
<sequence length="112" mass="13206">MKIHKVIVIMTLFVEILSAENVYERNCIPCHKELPTSLQQMFKEYLLVYSGEQNVKAGIKHYLRYPNRSISVMSDLFIETFGVKKKTTLSPKELDKAVDIYWEKFKVFDKLK</sequence>
<dbReference type="AlphaFoldDB" id="A0A151CEQ7"/>